<dbReference type="Proteomes" id="UP001165190">
    <property type="component" value="Unassembled WGS sequence"/>
</dbReference>
<evidence type="ECO:0000256" key="1">
    <source>
        <dbReference type="SAM" id="MobiDB-lite"/>
    </source>
</evidence>
<reference evidence="2" key="1">
    <citation type="submission" date="2023-05" db="EMBL/GenBank/DDBJ databases">
        <title>Genome and transcriptome analyses reveal genes involved in the formation of fine ridges on petal epidermal cells in Hibiscus trionum.</title>
        <authorList>
            <person name="Koshimizu S."/>
            <person name="Masuda S."/>
            <person name="Ishii T."/>
            <person name="Shirasu K."/>
            <person name="Hoshino A."/>
            <person name="Arita M."/>
        </authorList>
    </citation>
    <scope>NUCLEOTIDE SEQUENCE</scope>
    <source>
        <strain evidence="2">Hamamatsu line</strain>
    </source>
</reference>
<name>A0A9W7IR49_HIBTR</name>
<evidence type="ECO:0000313" key="3">
    <source>
        <dbReference type="Proteomes" id="UP001165190"/>
    </source>
</evidence>
<organism evidence="2 3">
    <name type="scientific">Hibiscus trionum</name>
    <name type="common">Flower of an hour</name>
    <dbReference type="NCBI Taxonomy" id="183268"/>
    <lineage>
        <taxon>Eukaryota</taxon>
        <taxon>Viridiplantae</taxon>
        <taxon>Streptophyta</taxon>
        <taxon>Embryophyta</taxon>
        <taxon>Tracheophyta</taxon>
        <taxon>Spermatophyta</taxon>
        <taxon>Magnoliopsida</taxon>
        <taxon>eudicotyledons</taxon>
        <taxon>Gunneridae</taxon>
        <taxon>Pentapetalae</taxon>
        <taxon>rosids</taxon>
        <taxon>malvids</taxon>
        <taxon>Malvales</taxon>
        <taxon>Malvaceae</taxon>
        <taxon>Malvoideae</taxon>
        <taxon>Hibiscus</taxon>
    </lineage>
</organism>
<keyword evidence="3" id="KW-1185">Reference proteome</keyword>
<feature type="region of interest" description="Disordered" evidence="1">
    <location>
        <begin position="1"/>
        <end position="60"/>
    </location>
</feature>
<dbReference type="OrthoDB" id="1717367at2759"/>
<gene>
    <name evidence="2" type="ORF">HRI_003622500</name>
</gene>
<dbReference type="AlphaFoldDB" id="A0A9W7IR49"/>
<accession>A0A9W7IR49</accession>
<comment type="caution">
    <text evidence="2">The sequence shown here is derived from an EMBL/GenBank/DDBJ whole genome shotgun (WGS) entry which is preliminary data.</text>
</comment>
<dbReference type="PANTHER" id="PTHR34539:SF15">
    <property type="match status" value="1"/>
</dbReference>
<protein>
    <submittedName>
        <fullName evidence="2">Uncharacterized protein</fullName>
    </submittedName>
</protein>
<dbReference type="EMBL" id="BSYR01000035">
    <property type="protein sequence ID" value="GMI99532.1"/>
    <property type="molecule type" value="Genomic_DNA"/>
</dbReference>
<sequence>MAVEDNNGNKRSRVESEDFESEANLAPNSKLARVDSGNTGSSSPVVAYVEPDPDDGDIQSPEAKCIPEELLNILDDSDPVIELDPEIQGLDLVIKSFEEEILIPTPAPIPVTQPDSGEFLPEQGFVLQASGDKLDFPLNFSCIGEEQKFGTVDVEENGGPGAVGFAETIGYEFPIPSYESFEFGVGGDSDMNSSNNNSHSKSGDFVALGGFFDTAADISELTRRPESLSAL</sequence>
<evidence type="ECO:0000313" key="2">
    <source>
        <dbReference type="EMBL" id="GMI99532.1"/>
    </source>
</evidence>
<proteinExistence type="predicted"/>
<dbReference type="PANTHER" id="PTHR34539">
    <property type="entry name" value="T6J4.11 PROTEIN"/>
    <property type="match status" value="1"/>
</dbReference>